<evidence type="ECO:0000256" key="5">
    <source>
        <dbReference type="ARBA" id="ARBA00022824"/>
    </source>
</evidence>
<keyword evidence="8" id="KW-0967">Endosome</keyword>
<comment type="function">
    <text evidence="8">Part of the endoplasmic reticulum membrane protein complex (EMC) that enables the energy-independent insertion into endoplasmic reticulum membranes of newly synthesized membrane proteins. May be involved in Mg(2+) transport.</text>
</comment>
<dbReference type="GO" id="GO:0005886">
    <property type="term" value="C:plasma membrane"/>
    <property type="evidence" value="ECO:0007669"/>
    <property type="project" value="TreeGrafter"/>
</dbReference>
<gene>
    <name evidence="10" type="primary">MMGT1</name>
    <name evidence="10" type="ORF">EVAR_95057_1</name>
</gene>
<name>A0A4C1W8X2_EUMVA</name>
<dbReference type="Proteomes" id="UP000299102">
    <property type="component" value="Unassembled WGS sequence"/>
</dbReference>
<dbReference type="Pfam" id="PF10270">
    <property type="entry name" value="MMgT"/>
    <property type="match status" value="1"/>
</dbReference>
<evidence type="ECO:0000256" key="4">
    <source>
        <dbReference type="ARBA" id="ARBA00022692"/>
    </source>
</evidence>
<organism evidence="10 11">
    <name type="scientific">Eumeta variegata</name>
    <name type="common">Bagworm moth</name>
    <name type="synonym">Eumeta japonica</name>
    <dbReference type="NCBI Taxonomy" id="151549"/>
    <lineage>
        <taxon>Eukaryota</taxon>
        <taxon>Metazoa</taxon>
        <taxon>Ecdysozoa</taxon>
        <taxon>Arthropoda</taxon>
        <taxon>Hexapoda</taxon>
        <taxon>Insecta</taxon>
        <taxon>Pterygota</taxon>
        <taxon>Neoptera</taxon>
        <taxon>Endopterygota</taxon>
        <taxon>Lepidoptera</taxon>
        <taxon>Glossata</taxon>
        <taxon>Ditrysia</taxon>
        <taxon>Tineoidea</taxon>
        <taxon>Psychidae</taxon>
        <taxon>Oiketicinae</taxon>
        <taxon>Eumeta</taxon>
    </lineage>
</organism>
<dbReference type="PANTHER" id="PTHR21181">
    <property type="match status" value="1"/>
</dbReference>
<feature type="compositionally biased region" description="Basic and acidic residues" evidence="9">
    <location>
        <begin position="62"/>
        <end position="72"/>
    </location>
</feature>
<keyword evidence="4" id="KW-0812">Transmembrane</keyword>
<evidence type="ECO:0000313" key="11">
    <source>
        <dbReference type="Proteomes" id="UP000299102"/>
    </source>
</evidence>
<dbReference type="PANTHER" id="PTHR21181:SF7">
    <property type="entry name" value="ER MEMBRANE PROTEIN COMPLEX SUBUNIT 5"/>
    <property type="match status" value="1"/>
</dbReference>
<dbReference type="OrthoDB" id="44756at2759"/>
<keyword evidence="8" id="KW-0333">Golgi apparatus</keyword>
<keyword evidence="8" id="KW-0813">Transport</keyword>
<reference evidence="10 11" key="1">
    <citation type="journal article" date="2019" name="Commun. Biol.">
        <title>The bagworm genome reveals a unique fibroin gene that provides high tensile strength.</title>
        <authorList>
            <person name="Kono N."/>
            <person name="Nakamura H."/>
            <person name="Ohtoshi R."/>
            <person name="Tomita M."/>
            <person name="Numata K."/>
            <person name="Arakawa K."/>
        </authorList>
    </citation>
    <scope>NUCLEOTIDE SEQUENCE [LARGE SCALE GENOMIC DNA]</scope>
</reference>
<evidence type="ECO:0000256" key="6">
    <source>
        <dbReference type="ARBA" id="ARBA00022989"/>
    </source>
</evidence>
<feature type="region of interest" description="Disordered" evidence="9">
    <location>
        <begin position="48"/>
        <end position="82"/>
    </location>
</feature>
<sequence length="192" mass="21634">MGRELAVALLRQHLYGRLDLLRPGASKQGEHESEQHDYEKSELNVQLGHDSPMSKSRPNPKINHEPSPHSESVHLTAKQVSVDRPRGQAAICCWSKHHKTNRSYLRITSQEFTSLPLDIIIQAVVSLFMVMWGVLHVAGNLREIPAAAELNMVKWETQRNLPSFYVFNHRGRALSPSYVPSIGGKGDLENVE</sequence>
<dbReference type="GO" id="GO:0022890">
    <property type="term" value="F:inorganic cation transmembrane transporter activity"/>
    <property type="evidence" value="ECO:0007669"/>
    <property type="project" value="TreeGrafter"/>
</dbReference>
<dbReference type="GO" id="GO:0072546">
    <property type="term" value="C:EMC complex"/>
    <property type="evidence" value="ECO:0007669"/>
    <property type="project" value="UniProtKB-UniRule"/>
</dbReference>
<keyword evidence="5 8" id="KW-0256">Endoplasmic reticulum</keyword>
<evidence type="ECO:0000256" key="1">
    <source>
        <dbReference type="ARBA" id="ARBA00004477"/>
    </source>
</evidence>
<evidence type="ECO:0000256" key="8">
    <source>
        <dbReference type="RuleBase" id="RU367002"/>
    </source>
</evidence>
<protein>
    <recommendedName>
        <fullName evidence="8">Membrane magnesium transporter</fullName>
    </recommendedName>
</protein>
<keyword evidence="11" id="KW-1185">Reference proteome</keyword>
<comment type="caution">
    <text evidence="10">The sequence shown here is derived from an EMBL/GenBank/DDBJ whole genome shotgun (WGS) entry which is preliminary data.</text>
</comment>
<keyword evidence="6" id="KW-1133">Transmembrane helix</keyword>
<dbReference type="STRING" id="151549.A0A4C1W8X2"/>
<proteinExistence type="inferred from homology"/>
<accession>A0A4C1W8X2</accession>
<comment type="similarity">
    <text evidence="2 8">Belongs to the membrane magnesium transporter (TC 1.A.67) family.</text>
</comment>
<keyword evidence="7" id="KW-0472">Membrane</keyword>
<evidence type="ECO:0000256" key="3">
    <source>
        <dbReference type="ARBA" id="ARBA00011276"/>
    </source>
</evidence>
<evidence type="ECO:0000256" key="7">
    <source>
        <dbReference type="ARBA" id="ARBA00023136"/>
    </source>
</evidence>
<comment type="subunit">
    <text evidence="3">Component of the ER membrane protein complex (EMC).</text>
</comment>
<keyword evidence="8" id="KW-0460">Magnesium</keyword>
<evidence type="ECO:0000313" key="10">
    <source>
        <dbReference type="EMBL" id="GBP46595.1"/>
    </source>
</evidence>
<evidence type="ECO:0000256" key="9">
    <source>
        <dbReference type="SAM" id="MobiDB-lite"/>
    </source>
</evidence>
<dbReference type="EMBL" id="BGZK01000487">
    <property type="protein sequence ID" value="GBP46595.1"/>
    <property type="molecule type" value="Genomic_DNA"/>
</dbReference>
<dbReference type="AlphaFoldDB" id="A0A4C1W8X2"/>
<comment type="subcellular location">
    <subcellularLocation>
        <location evidence="1">Endoplasmic reticulum membrane</location>
        <topology evidence="1">Multi-pass membrane protein</topology>
    </subcellularLocation>
    <subcellularLocation>
        <location evidence="8">Golgi apparatus membrane</location>
        <topology evidence="8">Multi-pass membrane protein</topology>
    </subcellularLocation>
    <subcellularLocation>
        <location evidence="8">Early endosome membrane</location>
        <topology evidence="8">Multi-pass membrane protein</topology>
    </subcellularLocation>
</comment>
<dbReference type="InterPro" id="IPR018937">
    <property type="entry name" value="MMgT"/>
</dbReference>
<dbReference type="GO" id="GO:0031901">
    <property type="term" value="C:early endosome membrane"/>
    <property type="evidence" value="ECO:0007669"/>
    <property type="project" value="UniProtKB-SubCell"/>
</dbReference>
<evidence type="ECO:0000256" key="2">
    <source>
        <dbReference type="ARBA" id="ARBA00006109"/>
    </source>
</evidence>
<dbReference type="GO" id="GO:0000139">
    <property type="term" value="C:Golgi membrane"/>
    <property type="evidence" value="ECO:0007669"/>
    <property type="project" value="UniProtKB-SubCell"/>
</dbReference>